<dbReference type="Pfam" id="PF23769">
    <property type="entry name" value="Beta-prop_WDR75_2nd"/>
    <property type="match status" value="1"/>
</dbReference>
<comment type="subcellular location">
    <subcellularLocation>
        <location evidence="1">Nucleus</location>
        <location evidence="1">Nucleolus</location>
    </subcellularLocation>
</comment>
<dbReference type="GO" id="GO:0045943">
    <property type="term" value="P:positive regulation of transcription by RNA polymerase I"/>
    <property type="evidence" value="ECO:0007669"/>
    <property type="project" value="InterPro"/>
</dbReference>
<comment type="caution">
    <text evidence="11">The sequence shown here is derived from an EMBL/GenBank/DDBJ whole genome shotgun (WGS) entry which is preliminary data.</text>
</comment>
<dbReference type="GO" id="GO:2000234">
    <property type="term" value="P:positive regulation of rRNA processing"/>
    <property type="evidence" value="ECO:0007669"/>
    <property type="project" value="TreeGrafter"/>
</dbReference>
<dbReference type="PROSITE" id="PS50082">
    <property type="entry name" value="WD_REPEATS_2"/>
    <property type="match status" value="1"/>
</dbReference>
<dbReference type="InterPro" id="IPR011047">
    <property type="entry name" value="Quinoprotein_ADH-like_sf"/>
</dbReference>
<dbReference type="InterPro" id="IPR036322">
    <property type="entry name" value="WD40_repeat_dom_sf"/>
</dbReference>
<feature type="compositionally biased region" description="Acidic residues" evidence="9">
    <location>
        <begin position="834"/>
        <end position="843"/>
    </location>
</feature>
<keyword evidence="5" id="KW-0677">Repeat</keyword>
<feature type="repeat" description="WD" evidence="8">
    <location>
        <begin position="295"/>
        <end position="336"/>
    </location>
</feature>
<name>A0A8H7KKS9_AGABI</name>
<evidence type="ECO:0000313" key="11">
    <source>
        <dbReference type="EMBL" id="KAF7784106.1"/>
    </source>
</evidence>
<dbReference type="PANTHER" id="PTHR44215:SF1">
    <property type="entry name" value="WD REPEAT-CONTAINING PROTEIN 75"/>
    <property type="match status" value="1"/>
</dbReference>
<evidence type="ECO:0000256" key="5">
    <source>
        <dbReference type="ARBA" id="ARBA00022737"/>
    </source>
</evidence>
<feature type="region of interest" description="Disordered" evidence="9">
    <location>
        <begin position="874"/>
        <end position="944"/>
    </location>
</feature>
<dbReference type="PANTHER" id="PTHR44215">
    <property type="entry name" value="WD REPEAT-CONTAINING PROTEIN 75"/>
    <property type="match status" value="1"/>
</dbReference>
<feature type="region of interest" description="Disordered" evidence="9">
    <location>
        <begin position="1"/>
        <end position="35"/>
    </location>
</feature>
<keyword evidence="6" id="KW-0804">Transcription</keyword>
<keyword evidence="7" id="KW-0539">Nucleus</keyword>
<dbReference type="Pfam" id="PF23869">
    <property type="entry name" value="Beta-prop_WDR75_1st"/>
    <property type="match status" value="1"/>
</dbReference>
<reference evidence="11 12" key="1">
    <citation type="journal article" name="Sci. Rep.">
        <title>Telomere-to-telomere assembled and centromere annotated genomes of the two main subspecies of the button mushroom Agaricus bisporus reveal especially polymorphic chromosome ends.</title>
        <authorList>
            <person name="Sonnenberg A.S.M."/>
            <person name="Sedaghat-Telgerd N."/>
            <person name="Lavrijssen B."/>
            <person name="Ohm R.A."/>
            <person name="Hendrickx P.M."/>
            <person name="Scholtmeijer K."/>
            <person name="Baars J.J.P."/>
            <person name="van Peer A."/>
        </authorList>
    </citation>
    <scope>NUCLEOTIDE SEQUENCE [LARGE SCALE GENOMIC DNA]</scope>
    <source>
        <strain evidence="11 12">H119_p4</strain>
    </source>
</reference>
<protein>
    <recommendedName>
        <fullName evidence="10">WD repeat-containing protein 75 second beta-propeller domain-containing protein</fullName>
    </recommendedName>
</protein>
<dbReference type="Gene3D" id="2.130.10.10">
    <property type="entry name" value="YVTN repeat-like/Quinoprotein amine dehydrogenase"/>
    <property type="match status" value="3"/>
</dbReference>
<evidence type="ECO:0000256" key="1">
    <source>
        <dbReference type="ARBA" id="ARBA00004604"/>
    </source>
</evidence>
<dbReference type="SUPFAM" id="SSF50998">
    <property type="entry name" value="Quinoprotein alcohol dehydrogenase-like"/>
    <property type="match status" value="1"/>
</dbReference>
<dbReference type="SMART" id="SM00320">
    <property type="entry name" value="WD40"/>
    <property type="match status" value="5"/>
</dbReference>
<evidence type="ECO:0000259" key="10">
    <source>
        <dbReference type="Pfam" id="PF23769"/>
    </source>
</evidence>
<organism evidence="11 12">
    <name type="scientific">Agaricus bisporus var. burnettii</name>
    <dbReference type="NCBI Taxonomy" id="192524"/>
    <lineage>
        <taxon>Eukaryota</taxon>
        <taxon>Fungi</taxon>
        <taxon>Dikarya</taxon>
        <taxon>Basidiomycota</taxon>
        <taxon>Agaricomycotina</taxon>
        <taxon>Agaricomycetes</taxon>
        <taxon>Agaricomycetidae</taxon>
        <taxon>Agaricales</taxon>
        <taxon>Agaricineae</taxon>
        <taxon>Agaricaceae</taxon>
        <taxon>Agaricus</taxon>
    </lineage>
</organism>
<evidence type="ECO:0000256" key="2">
    <source>
        <dbReference type="ARBA" id="ARBA00022517"/>
    </source>
</evidence>
<evidence type="ECO:0000313" key="12">
    <source>
        <dbReference type="Proteomes" id="UP000629468"/>
    </source>
</evidence>
<dbReference type="InterPro" id="IPR057644">
    <property type="entry name" value="Beta-prop_WDR75_2nd"/>
</dbReference>
<dbReference type="GO" id="GO:0003723">
    <property type="term" value="F:RNA binding"/>
    <property type="evidence" value="ECO:0007669"/>
    <property type="project" value="InterPro"/>
</dbReference>
<accession>A0A8H7KKS9</accession>
<keyword evidence="2" id="KW-0690">Ribosome biogenesis</keyword>
<evidence type="ECO:0000256" key="4">
    <source>
        <dbReference type="ARBA" id="ARBA00022574"/>
    </source>
</evidence>
<dbReference type="GO" id="GO:0006364">
    <property type="term" value="P:rRNA processing"/>
    <property type="evidence" value="ECO:0007669"/>
    <property type="project" value="UniProtKB-KW"/>
</dbReference>
<proteinExistence type="predicted"/>
<dbReference type="AlphaFoldDB" id="A0A8H7KKS9"/>
<gene>
    <name evidence="11" type="ORF">Agabi119p4_271</name>
</gene>
<dbReference type="GO" id="GO:0032040">
    <property type="term" value="C:small-subunit processome"/>
    <property type="evidence" value="ECO:0007669"/>
    <property type="project" value="InterPro"/>
</dbReference>
<evidence type="ECO:0000256" key="7">
    <source>
        <dbReference type="ARBA" id="ARBA00023242"/>
    </source>
</evidence>
<keyword evidence="3" id="KW-0698">rRNA processing</keyword>
<evidence type="ECO:0000256" key="8">
    <source>
        <dbReference type="PROSITE-ProRule" id="PRU00221"/>
    </source>
</evidence>
<sequence>MGTIQKKNTNAKKGKAKENAPVSCSKASPTAGRNGKEIPWEWASITSPAASKVPPIFTRDGNYFFSLVGSSVQIYSAASGEIVSTLKAPSPQTSTDSQSNNFSCAIVNPHNPFQLITGSLAGSLMVWDFLDGTLLRTIDIAQPIHLICAHERFKDYVFVAVSRPFKSVKPGNNAVVMRVSLRNVEASTKSTFLKSAEILAVGKTRFTTGLAISSNGDWLVATAGHKVYVAKTSSLAAGFTKYVSPERLTCLAFHPSQEYFATGDDKGVIRMWYCLNDGLAVNVKGVEKKTQTSSMHWHAHAVSALTFTSNGAYLLSGGEEAVLVIWQLHTGRKEFVPRVGSAISTVSVARSKTGEEEYLLGLTDATYVFVNSSSLRVSRSYSRVKIDPSVYGSVHSLSVATPLAVHTPSSTILLPSSHPSSLQIYSPSTSTLISELEVSPSNRVSRREDKAAEQSRVEHCVVSPSGRWMATVDAREGDGDFRAETYLKLWAWNDKNAAWILNTRIDKPHGKNKITSLAFGVEEAEDLSLQLATIGEDGIVRVWRLRNRKLKGGETEEFWVTRTTLQYHSERPRFVSWSRDGSLLAVSFESCVVVYETSMYTMLQVLTSPECTNPQSAYFIGGGNLLVQGGTKMVLWNILSHSIVWNHSTERDIHSICPHPSESSFAVFEKRISNESQSTRISLFSLSSPRPTMVYTLPFTLRNMAWYAEGARSDEFSFLGISQNWSLVAFGDTVDLAHEDTSAKELNADAQIRKPTLLQDIFGSSAFVDLANPSRPDRNQHHVQLSSKTAEAILDSPAYLTPALNTFYDSLISTFLKKRVIEDLTPSDTVKMDVDDEDEVGEKEEEKPQMVVKPMSSRTITSSEMKDLVGLFRKHGIQDRVPSSTNTKINGKPTNGRNPPSTPLPSPSNGISPLKSISKSSITIASDSSSDSHPSPNLVNGRKR</sequence>
<dbReference type="Proteomes" id="UP000629468">
    <property type="component" value="Unassembled WGS sequence"/>
</dbReference>
<feature type="domain" description="WD repeat-containing protein 75 second beta-propeller" evidence="10">
    <location>
        <begin position="408"/>
        <end position="694"/>
    </location>
</feature>
<feature type="compositionally biased region" description="Low complexity" evidence="9">
    <location>
        <begin position="907"/>
        <end position="935"/>
    </location>
</feature>
<dbReference type="EMBL" id="JABXXO010000001">
    <property type="protein sequence ID" value="KAF7784106.1"/>
    <property type="molecule type" value="Genomic_DNA"/>
</dbReference>
<dbReference type="InterPro" id="IPR053826">
    <property type="entry name" value="WDR75"/>
</dbReference>
<feature type="compositionally biased region" description="Polar residues" evidence="9">
    <location>
        <begin position="881"/>
        <end position="898"/>
    </location>
</feature>
<evidence type="ECO:0000256" key="6">
    <source>
        <dbReference type="ARBA" id="ARBA00023163"/>
    </source>
</evidence>
<evidence type="ECO:0000256" key="9">
    <source>
        <dbReference type="SAM" id="MobiDB-lite"/>
    </source>
</evidence>
<dbReference type="PROSITE" id="PS50294">
    <property type="entry name" value="WD_REPEATS_REGION"/>
    <property type="match status" value="1"/>
</dbReference>
<dbReference type="InterPro" id="IPR001680">
    <property type="entry name" value="WD40_rpt"/>
</dbReference>
<evidence type="ECO:0000256" key="3">
    <source>
        <dbReference type="ARBA" id="ARBA00022552"/>
    </source>
</evidence>
<keyword evidence="4 8" id="KW-0853">WD repeat</keyword>
<dbReference type="InterPro" id="IPR015943">
    <property type="entry name" value="WD40/YVTN_repeat-like_dom_sf"/>
</dbReference>
<dbReference type="SUPFAM" id="SSF50978">
    <property type="entry name" value="WD40 repeat-like"/>
    <property type="match status" value="1"/>
</dbReference>
<feature type="region of interest" description="Disordered" evidence="9">
    <location>
        <begin position="831"/>
        <end position="858"/>
    </location>
</feature>